<sequence length="395" mass="43336">MAKRRIGILTGGGDVPGLNAVIKSVTYRGSENDIEVVGLRRGWEALTHVNLEDPASRSHYIIPLNRDNTRTIDRSGGTVLHSSRTNPSKMKKLPDHLAGHDFPASLSTKGGIASRTWDVTGQVLANLSGLGIEHLIAIGGDDTLSYAARLNEIGVKIIAIPKTMDNDVRNTEYCIGFSTAITRASDAIQRQRTTVGSHERVGIFRVFGRDAGFTALYTAYATSIRCVIPEYRVDLDKLIQLLVEEKRANPSNYALVVLSEGAAWEGYEVQEYGEPDAYGHRKKASVAESFADEIKRRAGEETITSDLTYDLRSGNPDFMDKLVALTFGNMAYDAILQGKTGLMSALVEGRYDLVPIPDAKLGPRKLDVAGTYNTERYRPIYGNKRGLPIFLNRAS</sequence>
<keyword evidence="6 11" id="KW-0418">Kinase</keyword>
<dbReference type="OrthoDB" id="9802503at2"/>
<dbReference type="GO" id="GO:0042802">
    <property type="term" value="F:identical protein binding"/>
    <property type="evidence" value="ECO:0007669"/>
    <property type="project" value="TreeGrafter"/>
</dbReference>
<keyword evidence="4" id="KW-0808">Transferase</keyword>
<evidence type="ECO:0000259" key="10">
    <source>
        <dbReference type="Pfam" id="PF00365"/>
    </source>
</evidence>
<evidence type="ECO:0000256" key="9">
    <source>
        <dbReference type="ARBA" id="ARBA00038478"/>
    </source>
</evidence>
<proteinExistence type="inferred from homology"/>
<dbReference type="PRINTS" id="PR00476">
    <property type="entry name" value="PHFRCTKINASE"/>
</dbReference>
<dbReference type="PANTHER" id="PTHR13697:SF52">
    <property type="entry name" value="ATP-DEPENDENT 6-PHOSPHOFRUCTOKINASE 3"/>
    <property type="match status" value="1"/>
</dbReference>
<keyword evidence="3" id="KW-0963">Cytoplasm</keyword>
<dbReference type="InterPro" id="IPR035966">
    <property type="entry name" value="PKF_sf"/>
</dbReference>
<evidence type="ECO:0000256" key="8">
    <source>
        <dbReference type="ARBA" id="ARBA00023152"/>
    </source>
</evidence>
<evidence type="ECO:0000256" key="3">
    <source>
        <dbReference type="ARBA" id="ARBA00022490"/>
    </source>
</evidence>
<dbReference type="EMBL" id="LLXX01000101">
    <property type="protein sequence ID" value="KRR06876.1"/>
    <property type="molecule type" value="Genomic_DNA"/>
</dbReference>
<evidence type="ECO:0000256" key="6">
    <source>
        <dbReference type="ARBA" id="ARBA00022777"/>
    </source>
</evidence>
<feature type="domain" description="Phosphofructokinase" evidence="10">
    <location>
        <begin position="5"/>
        <end position="335"/>
    </location>
</feature>
<protein>
    <submittedName>
        <fullName evidence="11">6-phosphofructokinase</fullName>
    </submittedName>
</protein>
<dbReference type="GO" id="GO:0016208">
    <property type="term" value="F:AMP binding"/>
    <property type="evidence" value="ECO:0007669"/>
    <property type="project" value="TreeGrafter"/>
</dbReference>
<dbReference type="GO" id="GO:0046872">
    <property type="term" value="F:metal ion binding"/>
    <property type="evidence" value="ECO:0007669"/>
    <property type="project" value="UniProtKB-KW"/>
</dbReference>
<evidence type="ECO:0000256" key="2">
    <source>
        <dbReference type="ARBA" id="ARBA00004679"/>
    </source>
</evidence>
<keyword evidence="8" id="KW-0324">Glycolysis</keyword>
<dbReference type="GO" id="GO:0070095">
    <property type="term" value="F:fructose-6-phosphate binding"/>
    <property type="evidence" value="ECO:0007669"/>
    <property type="project" value="TreeGrafter"/>
</dbReference>
<reference evidence="11 12" key="1">
    <citation type="submission" date="2014-03" db="EMBL/GenBank/DDBJ databases">
        <title>Bradyrhizobium valentinum sp. nov., isolated from effective nodules of Lupinus mariae-josephae, a lupine endemic of basic-lime soils in Eastern Spain.</title>
        <authorList>
            <person name="Duran D."/>
            <person name="Rey L."/>
            <person name="Navarro A."/>
            <person name="Busquets A."/>
            <person name="Imperial J."/>
            <person name="Ruiz-Argueso T."/>
        </authorList>
    </citation>
    <scope>NUCLEOTIDE SEQUENCE [LARGE SCALE GENOMIC DNA]</scope>
    <source>
        <strain evidence="11 12">LmjM3</strain>
    </source>
</reference>
<comment type="pathway">
    <text evidence="2">Carbohydrate degradation; glycolysis; D-glyceraldehyde 3-phosphate and glycerone phosphate from D-glucose: step 3/4.</text>
</comment>
<dbReference type="GO" id="GO:0030388">
    <property type="term" value="P:fructose 1,6-bisphosphate metabolic process"/>
    <property type="evidence" value="ECO:0007669"/>
    <property type="project" value="TreeGrafter"/>
</dbReference>
<dbReference type="GO" id="GO:0005524">
    <property type="term" value="F:ATP binding"/>
    <property type="evidence" value="ECO:0007669"/>
    <property type="project" value="TreeGrafter"/>
</dbReference>
<dbReference type="InterPro" id="IPR000023">
    <property type="entry name" value="Phosphofructokinase_dom"/>
</dbReference>
<dbReference type="Gene3D" id="3.40.50.460">
    <property type="entry name" value="Phosphofructokinase domain"/>
    <property type="match status" value="1"/>
</dbReference>
<dbReference type="UniPathway" id="UPA00109">
    <property type="reaction ID" value="UER00182"/>
</dbReference>
<gene>
    <name evidence="11" type="ORF">CP49_01880</name>
</gene>
<evidence type="ECO:0000313" key="11">
    <source>
        <dbReference type="EMBL" id="KRR06876.1"/>
    </source>
</evidence>
<name>A0A0R3K406_9BRAD</name>
<dbReference type="PANTHER" id="PTHR13697">
    <property type="entry name" value="PHOSPHOFRUCTOKINASE"/>
    <property type="match status" value="1"/>
</dbReference>
<keyword evidence="7" id="KW-0460">Magnesium</keyword>
<keyword evidence="5" id="KW-0479">Metal-binding</keyword>
<dbReference type="GO" id="GO:0003872">
    <property type="term" value="F:6-phosphofructokinase activity"/>
    <property type="evidence" value="ECO:0007669"/>
    <property type="project" value="InterPro"/>
</dbReference>
<dbReference type="GO" id="GO:0005945">
    <property type="term" value="C:6-phosphofructokinase complex"/>
    <property type="evidence" value="ECO:0007669"/>
    <property type="project" value="TreeGrafter"/>
</dbReference>
<dbReference type="Proteomes" id="UP000051913">
    <property type="component" value="Unassembled WGS sequence"/>
</dbReference>
<evidence type="ECO:0000256" key="1">
    <source>
        <dbReference type="ARBA" id="ARBA00001946"/>
    </source>
</evidence>
<dbReference type="InterPro" id="IPR022953">
    <property type="entry name" value="ATP_PFK"/>
</dbReference>
<comment type="similarity">
    <text evidence="9">Belongs to the phosphofructokinase type A (PFKA) family.</text>
</comment>
<dbReference type="AlphaFoldDB" id="A0A0R3K406"/>
<evidence type="ECO:0000313" key="12">
    <source>
        <dbReference type="Proteomes" id="UP000051913"/>
    </source>
</evidence>
<dbReference type="GO" id="GO:0048029">
    <property type="term" value="F:monosaccharide binding"/>
    <property type="evidence" value="ECO:0007669"/>
    <property type="project" value="TreeGrafter"/>
</dbReference>
<dbReference type="SUPFAM" id="SSF53784">
    <property type="entry name" value="Phosphofructokinase"/>
    <property type="match status" value="1"/>
</dbReference>
<comment type="cofactor">
    <cofactor evidence="1">
        <name>Mg(2+)</name>
        <dbReference type="ChEBI" id="CHEBI:18420"/>
    </cofactor>
</comment>
<evidence type="ECO:0000256" key="4">
    <source>
        <dbReference type="ARBA" id="ARBA00022679"/>
    </source>
</evidence>
<dbReference type="STRING" id="1518501.CQ10_37480"/>
<comment type="caution">
    <text evidence="11">The sequence shown here is derived from an EMBL/GenBank/DDBJ whole genome shotgun (WGS) entry which is preliminary data.</text>
</comment>
<dbReference type="GO" id="GO:0061621">
    <property type="term" value="P:canonical glycolysis"/>
    <property type="evidence" value="ECO:0007669"/>
    <property type="project" value="TreeGrafter"/>
</dbReference>
<evidence type="ECO:0000256" key="7">
    <source>
        <dbReference type="ARBA" id="ARBA00022842"/>
    </source>
</evidence>
<dbReference type="RefSeq" id="WP_057851074.1">
    <property type="nucleotide sequence ID" value="NZ_LLXX01000101.1"/>
</dbReference>
<keyword evidence="12" id="KW-1185">Reference proteome</keyword>
<dbReference type="GO" id="GO:0006002">
    <property type="term" value="P:fructose 6-phosphate metabolic process"/>
    <property type="evidence" value="ECO:0007669"/>
    <property type="project" value="InterPro"/>
</dbReference>
<dbReference type="Gene3D" id="3.40.50.450">
    <property type="match status" value="1"/>
</dbReference>
<accession>A0A0R3K406</accession>
<evidence type="ECO:0000256" key="5">
    <source>
        <dbReference type="ARBA" id="ARBA00022723"/>
    </source>
</evidence>
<organism evidence="11 12">
    <name type="scientific">Bradyrhizobium valentinum</name>
    <dbReference type="NCBI Taxonomy" id="1518501"/>
    <lineage>
        <taxon>Bacteria</taxon>
        <taxon>Pseudomonadati</taxon>
        <taxon>Pseudomonadota</taxon>
        <taxon>Alphaproteobacteria</taxon>
        <taxon>Hyphomicrobiales</taxon>
        <taxon>Nitrobacteraceae</taxon>
        <taxon>Bradyrhizobium</taxon>
    </lineage>
</organism>
<dbReference type="Pfam" id="PF00365">
    <property type="entry name" value="PFK"/>
    <property type="match status" value="1"/>
</dbReference>